<evidence type="ECO:0000313" key="4">
    <source>
        <dbReference type="Proteomes" id="UP000586722"/>
    </source>
</evidence>
<name>A0A7X5F2C8_9HYPH</name>
<evidence type="ECO:0000256" key="1">
    <source>
        <dbReference type="ARBA" id="ARBA00023002"/>
    </source>
</evidence>
<dbReference type="Proteomes" id="UP000586722">
    <property type="component" value="Unassembled WGS sequence"/>
</dbReference>
<feature type="domain" description="FAD dependent oxidoreductase" evidence="2">
    <location>
        <begin position="5"/>
        <end position="395"/>
    </location>
</feature>
<dbReference type="Gene3D" id="3.50.50.60">
    <property type="entry name" value="FAD/NAD(P)-binding domain"/>
    <property type="match status" value="2"/>
</dbReference>
<gene>
    <name evidence="3" type="ORF">GWI72_02980</name>
</gene>
<keyword evidence="1" id="KW-0560">Oxidoreductase</keyword>
<proteinExistence type="predicted"/>
<dbReference type="AlphaFoldDB" id="A0A7X5F2C8"/>
<comment type="caution">
    <text evidence="3">The sequence shown here is derived from an EMBL/GenBank/DDBJ whole genome shotgun (WGS) entry which is preliminary data.</text>
</comment>
<evidence type="ECO:0000259" key="2">
    <source>
        <dbReference type="Pfam" id="PF01266"/>
    </source>
</evidence>
<dbReference type="InterPro" id="IPR036188">
    <property type="entry name" value="FAD/NAD-bd_sf"/>
</dbReference>
<protein>
    <submittedName>
        <fullName evidence="3">FAD-dependent oxidoreductase</fullName>
    </submittedName>
</protein>
<reference evidence="4" key="1">
    <citation type="submission" date="2020-01" db="EMBL/GenBank/DDBJ databases">
        <authorList>
            <person name="Fang Y."/>
            <person name="Sun R."/>
            <person name="Nie L."/>
            <person name="He J."/>
            <person name="Hao L."/>
            <person name="Wang L."/>
            <person name="Su S."/>
            <person name="Lv E."/>
            <person name="Zhang Z."/>
            <person name="Xie R."/>
            <person name="Liu H."/>
        </authorList>
    </citation>
    <scope>NUCLEOTIDE SEQUENCE [LARGE SCALE GENOMIC DNA]</scope>
    <source>
        <strain evidence="4">XCT-53</strain>
    </source>
</reference>
<dbReference type="GO" id="GO:0005737">
    <property type="term" value="C:cytoplasm"/>
    <property type="evidence" value="ECO:0007669"/>
    <property type="project" value="TreeGrafter"/>
</dbReference>
<dbReference type="Gene3D" id="3.30.9.10">
    <property type="entry name" value="D-Amino Acid Oxidase, subunit A, domain 2"/>
    <property type="match status" value="1"/>
</dbReference>
<organism evidence="3 4">
    <name type="scientific">Pannonibacter tanglangensis</name>
    <dbReference type="NCBI Taxonomy" id="2750084"/>
    <lineage>
        <taxon>Bacteria</taxon>
        <taxon>Pseudomonadati</taxon>
        <taxon>Pseudomonadota</taxon>
        <taxon>Alphaproteobacteria</taxon>
        <taxon>Hyphomicrobiales</taxon>
        <taxon>Stappiaceae</taxon>
        <taxon>Pannonibacter</taxon>
    </lineage>
</organism>
<dbReference type="RefSeq" id="WP_161707826.1">
    <property type="nucleotide sequence ID" value="NZ_JAABLQ010000001.1"/>
</dbReference>
<dbReference type="PANTHER" id="PTHR13847">
    <property type="entry name" value="SARCOSINE DEHYDROGENASE-RELATED"/>
    <property type="match status" value="1"/>
</dbReference>
<dbReference type="SUPFAM" id="SSF51905">
    <property type="entry name" value="FAD/NAD(P)-binding domain"/>
    <property type="match status" value="1"/>
</dbReference>
<keyword evidence="4" id="KW-1185">Reference proteome</keyword>
<dbReference type="EMBL" id="JAABLQ010000001">
    <property type="protein sequence ID" value="NBN77229.1"/>
    <property type="molecule type" value="Genomic_DNA"/>
</dbReference>
<dbReference type="InterPro" id="IPR006076">
    <property type="entry name" value="FAD-dep_OxRdtase"/>
</dbReference>
<accession>A0A7X5F2C8</accession>
<dbReference type="SUPFAM" id="SSF54373">
    <property type="entry name" value="FAD-linked reductases, C-terminal domain"/>
    <property type="match status" value="1"/>
</dbReference>
<evidence type="ECO:0000313" key="3">
    <source>
        <dbReference type="EMBL" id="NBN77229.1"/>
    </source>
</evidence>
<dbReference type="Pfam" id="PF01266">
    <property type="entry name" value="DAO"/>
    <property type="match status" value="1"/>
</dbReference>
<sequence>MQSVDVIVLGAGIVGSSTALQLQRKGLDVALVDRRQPGEETSHGNAGIIERNGFVPIGFPEDWRFLADIVLGRTPAVNYDLKTVLRILPWLRALRRESARPALQRFAHAIDSFERHAVAEHQTLAALASCERLYRKTGWLHLYRTEAAYRAGETERHFARIFGAEYQELGPLEINELEPALMADTCRGVFWPESQSVSSPGGVTKAFAKAVTDRGGHLYLGDARRLSRSRGGWALATDRGPVWGRAAVICLGPWAPDLLKTLGLRFPMIVKRGYHLHYKPPANVSLTRPVVDLENGFVLTPMEKGIRLTTGIEFRDRDAPPSPVQVTRALAKAREILPLGIPVESEPWMGARPCLPDSLPVTGAAPGESGLWLNFGHGHVGFTLGPVTGRLVAEMITGQVPFVDPGPLSPNRFA</sequence>
<dbReference type="GO" id="GO:0016491">
    <property type="term" value="F:oxidoreductase activity"/>
    <property type="evidence" value="ECO:0007669"/>
    <property type="project" value="UniProtKB-KW"/>
</dbReference>
<dbReference type="PANTHER" id="PTHR13847:SF289">
    <property type="entry name" value="GLYCINE OXIDASE"/>
    <property type="match status" value="1"/>
</dbReference>